<proteinExistence type="predicted"/>
<organism evidence="1">
    <name type="scientific">marine metagenome</name>
    <dbReference type="NCBI Taxonomy" id="408172"/>
    <lineage>
        <taxon>unclassified sequences</taxon>
        <taxon>metagenomes</taxon>
        <taxon>ecological metagenomes</taxon>
    </lineage>
</organism>
<evidence type="ECO:0000313" key="1">
    <source>
        <dbReference type="EMBL" id="SVD25651.1"/>
    </source>
</evidence>
<dbReference type="AlphaFoldDB" id="A0A382TVW4"/>
<dbReference type="EMBL" id="UINC01139230">
    <property type="protein sequence ID" value="SVD25651.1"/>
    <property type="molecule type" value="Genomic_DNA"/>
</dbReference>
<protein>
    <submittedName>
        <fullName evidence="1">Uncharacterized protein</fullName>
    </submittedName>
</protein>
<sequence>MASMGYAEVAVDAAVAHLRTFSYSIPPRFSIEP</sequence>
<accession>A0A382TVW4</accession>
<gene>
    <name evidence="1" type="ORF">METZ01_LOCUS378505</name>
</gene>
<name>A0A382TVW4_9ZZZZ</name>
<feature type="non-terminal residue" evidence="1">
    <location>
        <position position="33"/>
    </location>
</feature>
<reference evidence="1" key="1">
    <citation type="submission" date="2018-05" db="EMBL/GenBank/DDBJ databases">
        <authorList>
            <person name="Lanie J.A."/>
            <person name="Ng W.-L."/>
            <person name="Kazmierczak K.M."/>
            <person name="Andrzejewski T.M."/>
            <person name="Davidsen T.M."/>
            <person name="Wayne K.J."/>
            <person name="Tettelin H."/>
            <person name="Glass J.I."/>
            <person name="Rusch D."/>
            <person name="Podicherti R."/>
            <person name="Tsui H.-C.T."/>
            <person name="Winkler M.E."/>
        </authorList>
    </citation>
    <scope>NUCLEOTIDE SEQUENCE</scope>
</reference>